<protein>
    <recommendedName>
        <fullName evidence="2">Aspartate dehydrogenase domain-containing protein</fullName>
    </recommendedName>
</protein>
<dbReference type="InterPro" id="IPR005106">
    <property type="entry name" value="Asp/hSer_DH_NAD-bd"/>
</dbReference>
<sequence length="274" mass="30466">MARRERTNGQVKRVGIVGYGNLGKYLADCIQRDGERYNVELAFVWNRNFAKLANFEPKSSILHNLNDFAAFEPNLIVEVSHPDISKEYGTKFLQYCDYVIGSPSALADEHLEAKLRRAANKFGLFVPKGALWGAEDIRALARRGQLKGLNVEMRFHPRSLKLVEPLKTKNESVKDEPLLLYKGSVRNICKLAPNNVNTMACAAIAGESLGFDGTIGTLISDPNLTFYHKITIEVLGPIAESGCQFKVTTERRSPSFPGHLTSTATYNSFLNSLL</sequence>
<dbReference type="GO" id="GO:0050661">
    <property type="term" value="F:NADP binding"/>
    <property type="evidence" value="ECO:0007669"/>
    <property type="project" value="InterPro"/>
</dbReference>
<name>A0A3S3PZK4_9ACAR</name>
<dbReference type="Gene3D" id="3.40.50.720">
    <property type="entry name" value="NAD(P)-binding Rossmann-like Domain"/>
    <property type="match status" value="1"/>
</dbReference>
<dbReference type="GO" id="GO:0033735">
    <property type="term" value="F:aspartate dehydrogenase [NAD(P)+] activity"/>
    <property type="evidence" value="ECO:0007669"/>
    <property type="project" value="InterPro"/>
</dbReference>
<gene>
    <name evidence="5" type="ORF">B4U79_06151</name>
</gene>
<comment type="similarity">
    <text evidence="1">Belongs to the L-aspartate dehydrogenase family.</text>
</comment>
<dbReference type="SUPFAM" id="SSF55347">
    <property type="entry name" value="Glyceraldehyde-3-phosphate dehydrogenase-like, C-terminal domain"/>
    <property type="match status" value="1"/>
</dbReference>
<dbReference type="PANTHER" id="PTHR31873">
    <property type="entry name" value="L-ASPARTATE DEHYDROGENASE-RELATED"/>
    <property type="match status" value="1"/>
</dbReference>
<dbReference type="AlphaFoldDB" id="A0A3S3PZK4"/>
<dbReference type="Gene3D" id="3.30.360.10">
    <property type="entry name" value="Dihydrodipicolinate Reductase, domain 2"/>
    <property type="match status" value="1"/>
</dbReference>
<evidence type="ECO:0000259" key="4">
    <source>
        <dbReference type="Pfam" id="PF03447"/>
    </source>
</evidence>
<evidence type="ECO:0000256" key="1">
    <source>
        <dbReference type="ARBA" id="ARBA00008331"/>
    </source>
</evidence>
<comment type="caution">
    <text evidence="5">The sequence shown here is derived from an EMBL/GenBank/DDBJ whole genome shotgun (WGS) entry which is preliminary data.</text>
</comment>
<proteinExistence type="inferred from homology"/>
<dbReference type="OrthoDB" id="4310724at2759"/>
<dbReference type="InterPro" id="IPR036291">
    <property type="entry name" value="NAD(P)-bd_dom_sf"/>
</dbReference>
<feature type="domain" description="Aspartate dehydrogenase" evidence="3">
    <location>
        <begin position="175"/>
        <end position="265"/>
    </location>
</feature>
<dbReference type="STRING" id="1965070.A0A3S3PZK4"/>
<evidence type="ECO:0000313" key="5">
    <source>
        <dbReference type="EMBL" id="RWS11070.1"/>
    </source>
</evidence>
<dbReference type="Pfam" id="PF03447">
    <property type="entry name" value="NAD_binding_3"/>
    <property type="match status" value="1"/>
</dbReference>
<dbReference type="EMBL" id="NCKU01001855">
    <property type="protein sequence ID" value="RWS11070.1"/>
    <property type="molecule type" value="Genomic_DNA"/>
</dbReference>
<feature type="domain" description="Aspartate/homoserine dehydrogenase NAD-binding" evidence="4">
    <location>
        <begin position="18"/>
        <end position="123"/>
    </location>
</feature>
<evidence type="ECO:0000313" key="6">
    <source>
        <dbReference type="Proteomes" id="UP000285301"/>
    </source>
</evidence>
<reference evidence="5 6" key="1">
    <citation type="journal article" date="2018" name="Gigascience">
        <title>Genomes of trombidid mites reveal novel predicted allergens and laterally-transferred genes associated with secondary metabolism.</title>
        <authorList>
            <person name="Dong X."/>
            <person name="Chaisiri K."/>
            <person name="Xia D."/>
            <person name="Armstrong S.D."/>
            <person name="Fang Y."/>
            <person name="Donnelly M.J."/>
            <person name="Kadowaki T."/>
            <person name="McGarry J.W."/>
            <person name="Darby A.C."/>
            <person name="Makepeace B.L."/>
        </authorList>
    </citation>
    <scope>NUCLEOTIDE SEQUENCE [LARGE SCALE GENOMIC DNA]</scope>
    <source>
        <strain evidence="5">UoL-WK</strain>
    </source>
</reference>
<accession>A0A3S3PZK4</accession>
<dbReference type="PANTHER" id="PTHR31873:SF6">
    <property type="entry name" value="ASPARTATE DEHYDROGENASE DOMAIN-CONTAINING PROTEIN"/>
    <property type="match status" value="1"/>
</dbReference>
<dbReference type="Pfam" id="PF01958">
    <property type="entry name" value="Asp_DH_C"/>
    <property type="match status" value="1"/>
</dbReference>
<feature type="non-terminal residue" evidence="5">
    <location>
        <position position="274"/>
    </location>
</feature>
<organism evidence="5 6">
    <name type="scientific">Dinothrombium tinctorium</name>
    <dbReference type="NCBI Taxonomy" id="1965070"/>
    <lineage>
        <taxon>Eukaryota</taxon>
        <taxon>Metazoa</taxon>
        <taxon>Ecdysozoa</taxon>
        <taxon>Arthropoda</taxon>
        <taxon>Chelicerata</taxon>
        <taxon>Arachnida</taxon>
        <taxon>Acari</taxon>
        <taxon>Acariformes</taxon>
        <taxon>Trombidiformes</taxon>
        <taxon>Prostigmata</taxon>
        <taxon>Anystina</taxon>
        <taxon>Parasitengona</taxon>
        <taxon>Trombidioidea</taxon>
        <taxon>Trombidiidae</taxon>
        <taxon>Dinothrombium</taxon>
    </lineage>
</organism>
<dbReference type="Proteomes" id="UP000285301">
    <property type="component" value="Unassembled WGS sequence"/>
</dbReference>
<evidence type="ECO:0000259" key="3">
    <source>
        <dbReference type="Pfam" id="PF01958"/>
    </source>
</evidence>
<dbReference type="SUPFAM" id="SSF51735">
    <property type="entry name" value="NAD(P)-binding Rossmann-fold domains"/>
    <property type="match status" value="1"/>
</dbReference>
<dbReference type="GO" id="GO:0009435">
    <property type="term" value="P:NAD+ biosynthetic process"/>
    <property type="evidence" value="ECO:0007669"/>
    <property type="project" value="InterPro"/>
</dbReference>
<keyword evidence="6" id="KW-1185">Reference proteome</keyword>
<dbReference type="InterPro" id="IPR002811">
    <property type="entry name" value="Asp_DH"/>
</dbReference>
<evidence type="ECO:0000256" key="2">
    <source>
        <dbReference type="ARBA" id="ARBA00020169"/>
    </source>
</evidence>